<name>A0A5B7JAS5_PORTR</name>
<protein>
    <recommendedName>
        <fullName evidence="3">GIY-YIG domain-containing protein</fullName>
    </recommendedName>
</protein>
<sequence length="132" mass="15502">MFPAYKIEESTIKNIVKNNITPTDLSKKINLVIYYRSMKTLQLLIRNNDKPKPRHLQQSHIIYEHTCAIEDCGPQKYIGITRTTLSRRLTCHLQNGAIKQHYTTKHKTEVTRNTLEENTKIIDKESDPRRLL</sequence>
<reference evidence="1 2" key="1">
    <citation type="submission" date="2019-05" db="EMBL/GenBank/DDBJ databases">
        <title>Another draft genome of Portunus trituberculatus and its Hox gene families provides insights of decapod evolution.</title>
        <authorList>
            <person name="Jeong J.-H."/>
            <person name="Song I."/>
            <person name="Kim S."/>
            <person name="Choi T."/>
            <person name="Kim D."/>
            <person name="Ryu S."/>
            <person name="Kim W."/>
        </authorList>
    </citation>
    <scope>NUCLEOTIDE SEQUENCE [LARGE SCALE GENOMIC DNA]</scope>
    <source>
        <tissue evidence="1">Muscle</tissue>
    </source>
</reference>
<dbReference type="AlphaFoldDB" id="A0A5B7JAS5"/>
<proteinExistence type="predicted"/>
<comment type="caution">
    <text evidence="1">The sequence shown here is derived from an EMBL/GenBank/DDBJ whole genome shotgun (WGS) entry which is preliminary data.</text>
</comment>
<accession>A0A5B7JAS5</accession>
<dbReference type="Proteomes" id="UP000324222">
    <property type="component" value="Unassembled WGS sequence"/>
</dbReference>
<dbReference type="OrthoDB" id="6378814at2759"/>
<gene>
    <name evidence="1" type="ORF">E2C01_090173</name>
</gene>
<evidence type="ECO:0000313" key="1">
    <source>
        <dbReference type="EMBL" id="MPC94981.1"/>
    </source>
</evidence>
<keyword evidence="2" id="KW-1185">Reference proteome</keyword>
<evidence type="ECO:0000313" key="2">
    <source>
        <dbReference type="Proteomes" id="UP000324222"/>
    </source>
</evidence>
<organism evidence="1 2">
    <name type="scientific">Portunus trituberculatus</name>
    <name type="common">Swimming crab</name>
    <name type="synonym">Neptunus trituberculatus</name>
    <dbReference type="NCBI Taxonomy" id="210409"/>
    <lineage>
        <taxon>Eukaryota</taxon>
        <taxon>Metazoa</taxon>
        <taxon>Ecdysozoa</taxon>
        <taxon>Arthropoda</taxon>
        <taxon>Crustacea</taxon>
        <taxon>Multicrustacea</taxon>
        <taxon>Malacostraca</taxon>
        <taxon>Eumalacostraca</taxon>
        <taxon>Eucarida</taxon>
        <taxon>Decapoda</taxon>
        <taxon>Pleocyemata</taxon>
        <taxon>Brachyura</taxon>
        <taxon>Eubrachyura</taxon>
        <taxon>Portunoidea</taxon>
        <taxon>Portunidae</taxon>
        <taxon>Portuninae</taxon>
        <taxon>Portunus</taxon>
    </lineage>
</organism>
<dbReference type="EMBL" id="VSRR010100515">
    <property type="protein sequence ID" value="MPC94981.1"/>
    <property type="molecule type" value="Genomic_DNA"/>
</dbReference>
<evidence type="ECO:0008006" key="3">
    <source>
        <dbReference type="Google" id="ProtNLM"/>
    </source>
</evidence>